<dbReference type="Pfam" id="PF07730">
    <property type="entry name" value="HisKA_3"/>
    <property type="match status" value="1"/>
</dbReference>
<dbReference type="GO" id="GO:0016020">
    <property type="term" value="C:membrane"/>
    <property type="evidence" value="ECO:0007669"/>
    <property type="project" value="InterPro"/>
</dbReference>
<evidence type="ECO:0000313" key="7">
    <source>
        <dbReference type="Proteomes" id="UP000199354"/>
    </source>
</evidence>
<keyword evidence="2 6" id="KW-0418">Kinase</keyword>
<dbReference type="PANTHER" id="PTHR24421">
    <property type="entry name" value="NITRATE/NITRITE SENSOR PROTEIN NARX-RELATED"/>
    <property type="match status" value="1"/>
</dbReference>
<dbReference type="Gene3D" id="1.20.5.1930">
    <property type="match status" value="1"/>
</dbReference>
<dbReference type="InterPro" id="IPR036890">
    <property type="entry name" value="HATPase_C_sf"/>
</dbReference>
<dbReference type="GO" id="GO:0046983">
    <property type="term" value="F:protein dimerization activity"/>
    <property type="evidence" value="ECO:0007669"/>
    <property type="project" value="InterPro"/>
</dbReference>
<evidence type="ECO:0000256" key="4">
    <source>
        <dbReference type="PROSITE-ProRule" id="PRU00339"/>
    </source>
</evidence>
<dbReference type="OrthoDB" id="977000at2"/>
<sequence>MKRRNIYTVILIGGLIFSCDKITQRKSDIAKANVDELLMKAECDSLDVDRRSYYNKLAFQNLQGRQEDSILDTYRFRIADNFFKLNNWEHLKIVVEAILKDNVNSNNLETIASCNTYLGLYYEQRSTNDSAFYYFSKAEKDYIKLRDLEKLCETYQDKAIIQYYTNSFSESEKTLVKAMKIASDLDIKAQKYKIYIYFGLNAREQRDFDGALYYFEKALELVEKGDINFHSFHREYCMNNIGYIFLLKGDLHFARQLFSKALSNKEIEKDPVIYSRLCDNTCKTDIELNKFDKTKSLLVRTYNLRRKLNIIEGQNFNRLYLSEYYAATKDTINAIKYGNDALRLSQEFKAPNDMLLCLKHLGKIDPKNSLSYSKEYIRISDSIHQLERETRDKFAKIAYETEEITQEKELAEKQKSMWASATVAVSGFGMMLFMIARQRIRQKELLLTQSQQEAKEEIYQLMHNQQSKIDEGRQIEKERIARELHDGVMNRLASTRFNLHILNNKTDSKTIAKCIGYIDSIHDIEKEIRNISHNLNNEVFADDDSFKRILVTFFKEQKKMLSAKLHVEMDKDIKWELLKSSQKINLYRILQETLQNAHKHALADHVFVNISNYDEYILLEIHDDGVGFKTYESKKGIGLKNLQARAKDCEGVVHIASTDGGGSTIIVSIPIQKTKPS</sequence>
<accession>A0A1G5H3N6</accession>
<dbReference type="InterPro" id="IPR011990">
    <property type="entry name" value="TPR-like_helical_dom_sf"/>
</dbReference>
<dbReference type="PROSITE" id="PS51257">
    <property type="entry name" value="PROKAR_LIPOPROTEIN"/>
    <property type="match status" value="1"/>
</dbReference>
<dbReference type="InterPro" id="IPR019734">
    <property type="entry name" value="TPR_rpt"/>
</dbReference>
<protein>
    <submittedName>
        <fullName evidence="6">Histidine kinase-, DNA gyrase B-, and HSP90-like ATPase</fullName>
    </submittedName>
</protein>
<keyword evidence="4" id="KW-0802">TPR repeat</keyword>
<keyword evidence="1" id="KW-0808">Transferase</keyword>
<organism evidence="6 7">
    <name type="scientific">Flavobacterium caeni</name>
    <dbReference type="NCBI Taxonomy" id="490189"/>
    <lineage>
        <taxon>Bacteria</taxon>
        <taxon>Pseudomonadati</taxon>
        <taxon>Bacteroidota</taxon>
        <taxon>Flavobacteriia</taxon>
        <taxon>Flavobacteriales</taxon>
        <taxon>Flavobacteriaceae</taxon>
        <taxon>Flavobacterium</taxon>
    </lineage>
</organism>
<evidence type="ECO:0000256" key="1">
    <source>
        <dbReference type="ARBA" id="ARBA00022679"/>
    </source>
</evidence>
<keyword evidence="3" id="KW-0902">Two-component regulatory system</keyword>
<dbReference type="Gene3D" id="1.25.40.10">
    <property type="entry name" value="Tetratricopeptide repeat domain"/>
    <property type="match status" value="1"/>
</dbReference>
<dbReference type="Gene3D" id="3.30.565.10">
    <property type="entry name" value="Histidine kinase-like ATPase, C-terminal domain"/>
    <property type="match status" value="1"/>
</dbReference>
<dbReference type="InterPro" id="IPR003594">
    <property type="entry name" value="HATPase_dom"/>
</dbReference>
<name>A0A1G5H3N6_9FLAO</name>
<evidence type="ECO:0000256" key="2">
    <source>
        <dbReference type="ARBA" id="ARBA00022777"/>
    </source>
</evidence>
<dbReference type="EMBL" id="FMVF01000007">
    <property type="protein sequence ID" value="SCY58433.1"/>
    <property type="molecule type" value="Genomic_DNA"/>
</dbReference>
<dbReference type="SMART" id="SM00387">
    <property type="entry name" value="HATPase_c"/>
    <property type="match status" value="1"/>
</dbReference>
<dbReference type="InterPro" id="IPR050482">
    <property type="entry name" value="Sensor_HK_TwoCompSys"/>
</dbReference>
<gene>
    <name evidence="6" type="ORF">SAMN02927903_01753</name>
</gene>
<evidence type="ECO:0000259" key="5">
    <source>
        <dbReference type="PROSITE" id="PS50109"/>
    </source>
</evidence>
<proteinExistence type="predicted"/>
<dbReference type="AlphaFoldDB" id="A0A1G5H3N6"/>
<dbReference type="CDD" id="cd16917">
    <property type="entry name" value="HATPase_UhpB-NarQ-NarX-like"/>
    <property type="match status" value="1"/>
</dbReference>
<dbReference type="SUPFAM" id="SSF48452">
    <property type="entry name" value="TPR-like"/>
    <property type="match status" value="2"/>
</dbReference>
<dbReference type="Pfam" id="PF02518">
    <property type="entry name" value="HATPase_c"/>
    <property type="match status" value="1"/>
</dbReference>
<feature type="domain" description="Histidine kinase" evidence="5">
    <location>
        <begin position="586"/>
        <end position="673"/>
    </location>
</feature>
<dbReference type="STRING" id="490189.SAMN02927903_01753"/>
<reference evidence="6 7" key="1">
    <citation type="submission" date="2016-10" db="EMBL/GenBank/DDBJ databases">
        <authorList>
            <person name="de Groot N.N."/>
        </authorList>
    </citation>
    <scope>NUCLEOTIDE SEQUENCE [LARGE SCALE GENOMIC DNA]</scope>
    <source>
        <strain evidence="6 7">CGMCC 1.7031</strain>
    </source>
</reference>
<feature type="repeat" description="TPR" evidence="4">
    <location>
        <begin position="192"/>
        <end position="225"/>
    </location>
</feature>
<dbReference type="PROSITE" id="PS50005">
    <property type="entry name" value="TPR"/>
    <property type="match status" value="1"/>
</dbReference>
<dbReference type="InterPro" id="IPR011712">
    <property type="entry name" value="Sig_transdc_His_kin_sub3_dim/P"/>
</dbReference>
<keyword evidence="7" id="KW-1185">Reference proteome</keyword>
<dbReference type="SUPFAM" id="SSF55874">
    <property type="entry name" value="ATPase domain of HSP90 chaperone/DNA topoisomerase II/histidine kinase"/>
    <property type="match status" value="1"/>
</dbReference>
<dbReference type="InterPro" id="IPR005467">
    <property type="entry name" value="His_kinase_dom"/>
</dbReference>
<evidence type="ECO:0000313" key="6">
    <source>
        <dbReference type="EMBL" id="SCY58433.1"/>
    </source>
</evidence>
<dbReference type="GO" id="GO:0000155">
    <property type="term" value="F:phosphorelay sensor kinase activity"/>
    <property type="evidence" value="ECO:0007669"/>
    <property type="project" value="InterPro"/>
</dbReference>
<dbReference type="PROSITE" id="PS50109">
    <property type="entry name" value="HIS_KIN"/>
    <property type="match status" value="1"/>
</dbReference>
<dbReference type="SMART" id="SM00028">
    <property type="entry name" value="TPR"/>
    <property type="match status" value="3"/>
</dbReference>
<dbReference type="Proteomes" id="UP000199354">
    <property type="component" value="Unassembled WGS sequence"/>
</dbReference>
<evidence type="ECO:0000256" key="3">
    <source>
        <dbReference type="ARBA" id="ARBA00023012"/>
    </source>
</evidence>